<evidence type="ECO:0000256" key="1">
    <source>
        <dbReference type="SAM" id="MobiDB-lite"/>
    </source>
</evidence>
<accession>F0SNX5</accession>
<dbReference type="HOGENOM" id="CLU_733383_0_0_0"/>
<dbReference type="KEGG" id="pbs:Plabr_2450"/>
<organism evidence="3 4">
    <name type="scientific">Rubinisphaera brasiliensis (strain ATCC 49424 / DSM 5305 / JCM 21570 / IAM 15109 / NBRC 103401 / IFAM 1448)</name>
    <name type="common">Planctomyces brasiliensis</name>
    <dbReference type="NCBI Taxonomy" id="756272"/>
    <lineage>
        <taxon>Bacteria</taxon>
        <taxon>Pseudomonadati</taxon>
        <taxon>Planctomycetota</taxon>
        <taxon>Planctomycetia</taxon>
        <taxon>Planctomycetales</taxon>
        <taxon>Planctomycetaceae</taxon>
        <taxon>Rubinisphaera</taxon>
    </lineage>
</organism>
<reference evidence="4" key="1">
    <citation type="submission" date="2011-02" db="EMBL/GenBank/DDBJ databases">
        <title>The complete genome of Planctomyces brasiliensis DSM 5305.</title>
        <authorList>
            <person name="Lucas S."/>
            <person name="Copeland A."/>
            <person name="Lapidus A."/>
            <person name="Bruce D."/>
            <person name="Goodwin L."/>
            <person name="Pitluck S."/>
            <person name="Kyrpides N."/>
            <person name="Mavromatis K."/>
            <person name="Pagani I."/>
            <person name="Ivanova N."/>
            <person name="Ovchinnikova G."/>
            <person name="Lu M."/>
            <person name="Detter J.C."/>
            <person name="Han C."/>
            <person name="Land M."/>
            <person name="Hauser L."/>
            <person name="Markowitz V."/>
            <person name="Cheng J.-F."/>
            <person name="Hugenholtz P."/>
            <person name="Woyke T."/>
            <person name="Wu D."/>
            <person name="Tindall B."/>
            <person name="Pomrenke H.G."/>
            <person name="Brambilla E."/>
            <person name="Klenk H.-P."/>
            <person name="Eisen J.A."/>
        </authorList>
    </citation>
    <scope>NUCLEOTIDE SEQUENCE [LARGE SCALE GENOMIC DNA]</scope>
    <source>
        <strain evidence="4">ATCC 49424 / DSM 5305 / JCM 21570 / NBRC 103401 / IFAM 1448</strain>
    </source>
</reference>
<dbReference type="OrthoDB" id="208718at2"/>
<dbReference type="EMBL" id="CP002546">
    <property type="protein sequence ID" value="ADY60051.1"/>
    <property type="molecule type" value="Genomic_DNA"/>
</dbReference>
<feature type="compositionally biased region" description="Polar residues" evidence="1">
    <location>
        <begin position="256"/>
        <end position="270"/>
    </location>
</feature>
<feature type="compositionally biased region" description="Low complexity" evidence="1">
    <location>
        <begin position="328"/>
        <end position="340"/>
    </location>
</feature>
<dbReference type="eggNOG" id="ENOG5033YGU">
    <property type="taxonomic scope" value="Bacteria"/>
</dbReference>
<feature type="signal peptide" evidence="2">
    <location>
        <begin position="1"/>
        <end position="27"/>
    </location>
</feature>
<keyword evidence="4" id="KW-1185">Reference proteome</keyword>
<keyword evidence="2" id="KW-0732">Signal</keyword>
<protein>
    <submittedName>
        <fullName evidence="3">Uncharacterized protein</fullName>
    </submittedName>
</protein>
<feature type="compositionally biased region" description="Basic and acidic residues" evidence="1">
    <location>
        <begin position="280"/>
        <end position="297"/>
    </location>
</feature>
<feature type="region of interest" description="Disordered" evidence="1">
    <location>
        <begin position="251"/>
        <end position="377"/>
    </location>
</feature>
<proteinExistence type="predicted"/>
<evidence type="ECO:0000313" key="3">
    <source>
        <dbReference type="EMBL" id="ADY60051.1"/>
    </source>
</evidence>
<evidence type="ECO:0000256" key="2">
    <source>
        <dbReference type="SAM" id="SignalP"/>
    </source>
</evidence>
<gene>
    <name evidence="3" type="ordered locus">Plabr_2450</name>
</gene>
<evidence type="ECO:0000313" key="4">
    <source>
        <dbReference type="Proteomes" id="UP000006860"/>
    </source>
</evidence>
<feature type="chain" id="PRO_5003260747" evidence="2">
    <location>
        <begin position="28"/>
        <end position="377"/>
    </location>
</feature>
<sequence length="377" mass="41262">MSFLRFRPLTTALAVTASLAAANNANAQLFGNGCNQCAAAAAPVQQVAYNPCNVCPQPQQVVYRTVPVTEYQQVAQTVRKPIVETAYEDRQFTEYRTVYEQRTAQIPTVSYQNVTECQTVTKDTGRWVSYRQPVQKCSPCAYDSSPGLLGMLNRTGYQLRSAFTPNYTTHRQYQPNVVAYNVPVTRQVAQRGMQTVNYQVAKLEPYTVTKKVAVRRVRYEDEQVVAMRPVTSYRTVPIGTQTAFGFIPYQGGEGTMTAQGPSPDPISTKSAEAPTPVPKRTAEKDNKHDAEKPKKDGGFNPFPSGTSTSPERNMLQPAVYEQTAQTNLSPASPAKPALPSMIRSAGWRPRASSSEPSLPPVGPDASGPSLQVVKATN</sequence>
<dbReference type="AlphaFoldDB" id="F0SNX5"/>
<dbReference type="Proteomes" id="UP000006860">
    <property type="component" value="Chromosome"/>
</dbReference>
<name>F0SNX5_RUBBR</name>
<dbReference type="RefSeq" id="WP_013628775.1">
    <property type="nucleotide sequence ID" value="NC_015174.1"/>
</dbReference>